<evidence type="ECO:0000313" key="1">
    <source>
        <dbReference type="EMBL" id="SVD84314.1"/>
    </source>
</evidence>
<sequence length="133" mass="15525">FDDWWEDHWKDLFGVESKGVDLTKMKFPLSTKQPKTEAIRISWLVWMHRDSAPDYVSRMSRYGGGTHYSNRGSNHFAIARKIIATEKRQTYLALLDPDDPTNENDDKVISSLIGRYKRRPKKTTENVCEGMFP</sequence>
<name>A0A382YM76_9ZZZZ</name>
<dbReference type="AlphaFoldDB" id="A0A382YM76"/>
<feature type="non-terminal residue" evidence="1">
    <location>
        <position position="1"/>
    </location>
</feature>
<accession>A0A382YM76</accession>
<proteinExistence type="predicted"/>
<dbReference type="EMBL" id="UINC01176940">
    <property type="protein sequence ID" value="SVD84314.1"/>
    <property type="molecule type" value="Genomic_DNA"/>
</dbReference>
<protein>
    <submittedName>
        <fullName evidence="1">Uncharacterized protein</fullName>
    </submittedName>
</protein>
<gene>
    <name evidence="1" type="ORF">METZ01_LOCUS437168</name>
</gene>
<organism evidence="1">
    <name type="scientific">marine metagenome</name>
    <dbReference type="NCBI Taxonomy" id="408172"/>
    <lineage>
        <taxon>unclassified sequences</taxon>
        <taxon>metagenomes</taxon>
        <taxon>ecological metagenomes</taxon>
    </lineage>
</organism>
<reference evidence="1" key="1">
    <citation type="submission" date="2018-05" db="EMBL/GenBank/DDBJ databases">
        <authorList>
            <person name="Lanie J.A."/>
            <person name="Ng W.-L."/>
            <person name="Kazmierczak K.M."/>
            <person name="Andrzejewski T.M."/>
            <person name="Davidsen T.M."/>
            <person name="Wayne K.J."/>
            <person name="Tettelin H."/>
            <person name="Glass J.I."/>
            <person name="Rusch D."/>
            <person name="Podicherti R."/>
            <person name="Tsui H.-C.T."/>
            <person name="Winkler M.E."/>
        </authorList>
    </citation>
    <scope>NUCLEOTIDE SEQUENCE</scope>
</reference>